<accession>A0A3G1I9C2</accession>
<dbReference type="EMBL" id="KY033529">
    <property type="protein sequence ID" value="ART65542.1"/>
    <property type="molecule type" value="Genomic_DNA"/>
</dbReference>
<proteinExistence type="predicted"/>
<protein>
    <submittedName>
        <fullName evidence="1">Group II intron ORF</fullName>
    </submittedName>
</protein>
<organism evidence="1">
    <name type="scientific">Sheathia arcuata</name>
    <dbReference type="NCBI Taxonomy" id="340433"/>
    <lineage>
        <taxon>Eukaryota</taxon>
        <taxon>Rhodophyta</taxon>
        <taxon>Florideophyceae</taxon>
        <taxon>Nemaliophycidae</taxon>
        <taxon>Batrachospermales</taxon>
        <taxon>Batrachospermaceae</taxon>
        <taxon>Sheathia</taxon>
    </lineage>
</organism>
<evidence type="ECO:0000313" key="1">
    <source>
        <dbReference type="EMBL" id="ART65542.1"/>
    </source>
</evidence>
<sequence>MINILIHDIDLSNKIINLHNYSNNFYLLFKLQKKIYNASRQCNLSLVHGLQKLLLSLQSIKFLAKHIINKTIVQNNTYIKTKKTFCKKIDQEINKQILYWSLDSEWKPRVESSLLKNQNFLQKIKLLYEAQYKYQISCLVYQTIIISKFIHKQYLLAKLQSFSWTNTQVSLLLQTEYCINYCYRLNRNTIDTNKCTLLVLLHNILCIGFQWIIIRQIKAYSYSYNLYLQLITTSINIIYLSQNINILKLIKLTVTKFLYNLGVCYHFTKINTINYSVDIDNFNFHCFLYKSRIRLEPTPSQQAIKKLMWLIKSILYSKNKFGKIRAKTNLLLKKTIFKINILVLKWYKHFSVLVSPSYLFKITLVVDEIIYKWAKKKYKAHRIHLIQLKSK</sequence>
<keyword evidence="1" id="KW-0150">Chloroplast</keyword>
<keyword evidence="1" id="KW-0934">Plastid</keyword>
<name>A0A3G1I9C2_9FLOR</name>
<reference evidence="1" key="1">
    <citation type="journal article" date="2017" name="Sci. Rep.">
        <title>Origin and evolutionary history of freshwater Rhodophyta: further insights based on phylogenomic evidence.</title>
        <authorList>
            <person name="Nan F."/>
            <person name="Feng J."/>
            <person name="Lv J."/>
            <person name="Liu Q."/>
            <person name="Fang K."/>
            <person name="Gong C."/>
            <person name="Xie S."/>
        </authorList>
    </citation>
    <scope>NUCLEOTIDE SEQUENCE</scope>
</reference>
<dbReference type="AlphaFoldDB" id="A0A3G1I9C2"/>
<gene>
    <name evidence="1" type="primary">orf391</name>
</gene>
<dbReference type="GeneID" id="33350867"/>
<dbReference type="RefSeq" id="YP_009390144.1">
    <property type="nucleotide sequence ID" value="NC_035231.1"/>
</dbReference>
<geneLocation type="chloroplast" evidence="1"/>